<dbReference type="OrthoDB" id="7881762at2759"/>
<dbReference type="GO" id="GO:0038061">
    <property type="term" value="P:non-canonical NF-kappaB signal transduction"/>
    <property type="evidence" value="ECO:0007669"/>
    <property type="project" value="TreeGrafter"/>
</dbReference>
<dbReference type="GO" id="GO:0000981">
    <property type="term" value="F:DNA-binding transcription factor activity, RNA polymerase II-specific"/>
    <property type="evidence" value="ECO:0007669"/>
    <property type="project" value="TreeGrafter"/>
</dbReference>
<dbReference type="Gene3D" id="2.60.40.10">
    <property type="entry name" value="Immunoglobulins"/>
    <property type="match status" value="1"/>
</dbReference>
<dbReference type="InterPro" id="IPR000451">
    <property type="entry name" value="NFkB/Dor"/>
</dbReference>
<dbReference type="PANTHER" id="PTHR24169:SF25">
    <property type="entry name" value="DORSAL-RELATED IMMUNITY FACTOR DIF-RELATED"/>
    <property type="match status" value="1"/>
</dbReference>
<dbReference type="InterPro" id="IPR014756">
    <property type="entry name" value="Ig_E-set"/>
</dbReference>
<feature type="domain" description="RHD" evidence="1">
    <location>
        <begin position="14"/>
        <end position="195"/>
    </location>
</feature>
<dbReference type="InterPro" id="IPR032397">
    <property type="entry name" value="RHD_dimer"/>
</dbReference>
<dbReference type="SMART" id="SM00429">
    <property type="entry name" value="IPT"/>
    <property type="match status" value="1"/>
</dbReference>
<proteinExistence type="predicted"/>
<keyword evidence="3" id="KW-1185">Reference proteome</keyword>
<dbReference type="GO" id="GO:0005634">
    <property type="term" value="C:nucleus"/>
    <property type="evidence" value="ECO:0007669"/>
    <property type="project" value="TreeGrafter"/>
</dbReference>
<dbReference type="InterPro" id="IPR030492">
    <property type="entry name" value="RHD_CS"/>
</dbReference>
<dbReference type="SUPFAM" id="SSF81296">
    <property type="entry name" value="E set domains"/>
    <property type="match status" value="1"/>
</dbReference>
<evidence type="ECO:0000259" key="1">
    <source>
        <dbReference type="PROSITE" id="PS50254"/>
    </source>
</evidence>
<reference evidence="2 3" key="1">
    <citation type="submission" date="2020-08" db="EMBL/GenBank/DDBJ databases">
        <authorList>
            <person name="Hejnol A."/>
        </authorList>
    </citation>
    <scope>NUCLEOTIDE SEQUENCE [LARGE SCALE GENOMIC DNA]</scope>
</reference>
<dbReference type="GO" id="GO:0007249">
    <property type="term" value="P:canonical NF-kappaB signal transduction"/>
    <property type="evidence" value="ECO:0007669"/>
    <property type="project" value="TreeGrafter"/>
</dbReference>
<dbReference type="Pfam" id="PF00554">
    <property type="entry name" value="RHD_DNA_bind"/>
    <property type="match status" value="1"/>
</dbReference>
<dbReference type="GO" id="GO:0045087">
    <property type="term" value="P:innate immune response"/>
    <property type="evidence" value="ECO:0007669"/>
    <property type="project" value="TreeGrafter"/>
</dbReference>
<dbReference type="InterPro" id="IPR002909">
    <property type="entry name" value="IPT_dom"/>
</dbReference>
<dbReference type="InterPro" id="IPR011539">
    <property type="entry name" value="RHD_DNA_bind_dom"/>
</dbReference>
<dbReference type="Gene3D" id="2.60.40.340">
    <property type="entry name" value="Rel homology domain (RHD), DNA-binding domain"/>
    <property type="match status" value="1"/>
</dbReference>
<dbReference type="GO" id="GO:0005737">
    <property type="term" value="C:cytoplasm"/>
    <property type="evidence" value="ECO:0007669"/>
    <property type="project" value="InterPro"/>
</dbReference>
<name>A0A7I8VKU0_9ANNE</name>
<sequence length="413" mass="46823">MDEHAICAEYPFSYPEPYLEIIEEPRQKGQRFRYECEGRYAGHIPGEKSTEENKSYPTIRLCNMGNATEAIIVASCVTRDKPYRAHPHSLVGKECNKGVCTVKLKNGETTYKFQNLGIRCAKKRAVKDKLQERQQIRVDPYGNGFDHINDPSNIDAHCVRICFQAFLPDPESNNQFRKVVPPIVTQPIFDHKTPGEMKICRVSACAGSVNGGTEIFMLTDKLTSKDDVEIIFECKDWMDKGNFGSTDVHHQVAIVFKTPPFPFQITEPCKVFMYLKRMSEDLKSEPIEFTYHPNNDYEMSIKRKKKSPLFSGSEFQCSSSTVSDNVKERVIKKITKGKGATPTPTIPVTLPTFPYEDQLNNYDRPAGSTVDPSVIDSNHEFANTLNDDSNNYDPMLATFTDFLDMDSNNPNFG</sequence>
<dbReference type="GO" id="GO:0033554">
    <property type="term" value="P:cellular response to stress"/>
    <property type="evidence" value="ECO:0007669"/>
    <property type="project" value="TreeGrafter"/>
</dbReference>
<protein>
    <submittedName>
        <fullName evidence="2">DgyrCDS5217</fullName>
    </submittedName>
</protein>
<dbReference type="GO" id="GO:0045944">
    <property type="term" value="P:positive regulation of transcription by RNA polymerase II"/>
    <property type="evidence" value="ECO:0007669"/>
    <property type="project" value="TreeGrafter"/>
</dbReference>
<accession>A0A7I8VKU0</accession>
<gene>
    <name evidence="2" type="ORF">DGYR_LOCUS4949</name>
</gene>
<dbReference type="Proteomes" id="UP000549394">
    <property type="component" value="Unassembled WGS sequence"/>
</dbReference>
<organism evidence="2 3">
    <name type="scientific">Dimorphilus gyrociliatus</name>
    <dbReference type="NCBI Taxonomy" id="2664684"/>
    <lineage>
        <taxon>Eukaryota</taxon>
        <taxon>Metazoa</taxon>
        <taxon>Spiralia</taxon>
        <taxon>Lophotrochozoa</taxon>
        <taxon>Annelida</taxon>
        <taxon>Polychaeta</taxon>
        <taxon>Polychaeta incertae sedis</taxon>
        <taxon>Dinophilidae</taxon>
        <taxon>Dimorphilus</taxon>
    </lineage>
</organism>
<dbReference type="GO" id="GO:0034097">
    <property type="term" value="P:response to cytokine"/>
    <property type="evidence" value="ECO:0007669"/>
    <property type="project" value="TreeGrafter"/>
</dbReference>
<dbReference type="PROSITE" id="PS50254">
    <property type="entry name" value="REL_2"/>
    <property type="match status" value="1"/>
</dbReference>
<dbReference type="GO" id="GO:0000978">
    <property type="term" value="F:RNA polymerase II cis-regulatory region sequence-specific DNA binding"/>
    <property type="evidence" value="ECO:0007669"/>
    <property type="project" value="TreeGrafter"/>
</dbReference>
<comment type="caution">
    <text evidence="2">The sequence shown here is derived from an EMBL/GenBank/DDBJ whole genome shotgun (WGS) entry which is preliminary data.</text>
</comment>
<dbReference type="InterPro" id="IPR013783">
    <property type="entry name" value="Ig-like_fold"/>
</dbReference>
<evidence type="ECO:0000313" key="2">
    <source>
        <dbReference type="EMBL" id="CAD5116312.1"/>
    </source>
</evidence>
<dbReference type="SUPFAM" id="SSF49417">
    <property type="entry name" value="p53-like transcription factors"/>
    <property type="match status" value="1"/>
</dbReference>
<dbReference type="Pfam" id="PF16179">
    <property type="entry name" value="RHD_dimer"/>
    <property type="match status" value="1"/>
</dbReference>
<dbReference type="AlphaFoldDB" id="A0A7I8VKU0"/>
<dbReference type="PRINTS" id="PR00057">
    <property type="entry name" value="NFKBTNSCPFCT"/>
</dbReference>
<evidence type="ECO:0000313" key="3">
    <source>
        <dbReference type="Proteomes" id="UP000549394"/>
    </source>
</evidence>
<dbReference type="PANTHER" id="PTHR24169">
    <property type="entry name" value="NUCLEAR FACTOR NF-KAPPA-B PROTEIN"/>
    <property type="match status" value="1"/>
</dbReference>
<dbReference type="InterPro" id="IPR008967">
    <property type="entry name" value="p53-like_TF_DNA-bd_sf"/>
</dbReference>
<dbReference type="InterPro" id="IPR037059">
    <property type="entry name" value="RHD_DNA_bind_dom_sf"/>
</dbReference>
<dbReference type="PROSITE" id="PS01204">
    <property type="entry name" value="REL_1"/>
    <property type="match status" value="1"/>
</dbReference>
<dbReference type="EMBL" id="CAJFCJ010000006">
    <property type="protein sequence ID" value="CAD5116312.1"/>
    <property type="molecule type" value="Genomic_DNA"/>
</dbReference>